<dbReference type="CDD" id="cd00056">
    <property type="entry name" value="ENDO3c"/>
    <property type="match status" value="1"/>
</dbReference>
<evidence type="ECO:0000256" key="5">
    <source>
        <dbReference type="ARBA" id="ARBA00023268"/>
    </source>
</evidence>
<reference evidence="9 10" key="2">
    <citation type="journal article" date="2014" name="Genome Announc.">
        <title>Complete Genome Sequence of Coprothermobacter proteolyticus DSM 5265.</title>
        <authorList>
            <person name="Alexiev A."/>
            <person name="Coil D.A."/>
            <person name="Badger J.H."/>
            <person name="Enticknap J."/>
            <person name="Ward N."/>
            <person name="Robb F.T."/>
            <person name="Eisen J.A."/>
        </authorList>
    </citation>
    <scope>NUCLEOTIDE SEQUENCE [LARGE SCALE GENOMIC DNA]</scope>
    <source>
        <strain evidence="10">ATCC 35245 / DSM 5265 / OCM 4 / BT</strain>
    </source>
</reference>
<proteinExistence type="inferred from homology"/>
<dbReference type="GO" id="GO:0006284">
    <property type="term" value="P:base-excision repair"/>
    <property type="evidence" value="ECO:0007669"/>
    <property type="project" value="UniProtKB-UniRule"/>
</dbReference>
<keyword evidence="5 7" id="KW-0511">Multifunctional enzyme</keyword>
<dbReference type="InterPro" id="IPR011257">
    <property type="entry name" value="DNA_glycosylase"/>
</dbReference>
<evidence type="ECO:0000256" key="1">
    <source>
        <dbReference type="ARBA" id="ARBA00022763"/>
    </source>
</evidence>
<dbReference type="EMBL" id="CP001145">
    <property type="protein sequence ID" value="ACI17512.1"/>
    <property type="molecule type" value="Genomic_DNA"/>
</dbReference>
<comment type="catalytic activity">
    <reaction evidence="7">
        <text>2'-deoxyribonucleotide-(2'-deoxyribose 5'-phosphate)-2'-deoxyribonucleotide-DNA = a 3'-end 2'-deoxyribonucleotide-(2,3-dehydro-2,3-deoxyribose 5'-phosphate)-DNA + a 5'-end 5'-phospho-2'-deoxyribonucleoside-DNA + H(+)</text>
        <dbReference type="Rhea" id="RHEA:66592"/>
        <dbReference type="Rhea" id="RHEA-COMP:13180"/>
        <dbReference type="Rhea" id="RHEA-COMP:16897"/>
        <dbReference type="Rhea" id="RHEA-COMP:17067"/>
        <dbReference type="ChEBI" id="CHEBI:15378"/>
        <dbReference type="ChEBI" id="CHEBI:136412"/>
        <dbReference type="ChEBI" id="CHEBI:157695"/>
        <dbReference type="ChEBI" id="CHEBI:167181"/>
        <dbReference type="EC" id="4.2.99.18"/>
    </reaction>
</comment>
<evidence type="ECO:0000256" key="2">
    <source>
        <dbReference type="ARBA" id="ARBA00022801"/>
    </source>
</evidence>
<dbReference type="SMART" id="SM00478">
    <property type="entry name" value="ENDO3c"/>
    <property type="match status" value="1"/>
</dbReference>
<feature type="active site" evidence="7">
    <location>
        <position position="144"/>
    </location>
</feature>
<dbReference type="InterPro" id="IPR023170">
    <property type="entry name" value="HhH_base_excis_C"/>
</dbReference>
<accession>B5Y7K4</accession>
<keyword evidence="10" id="KW-1185">Reference proteome</keyword>
<evidence type="ECO:0000256" key="3">
    <source>
        <dbReference type="ARBA" id="ARBA00023204"/>
    </source>
</evidence>
<feature type="site" description="Important for guanine/8-oxoguanine distinction" evidence="7">
    <location>
        <position position="222"/>
    </location>
</feature>
<dbReference type="eggNOG" id="COG1059">
    <property type="taxonomic scope" value="Bacteria"/>
</dbReference>
<keyword evidence="1 7" id="KW-0227">DNA damage</keyword>
<evidence type="ECO:0000256" key="4">
    <source>
        <dbReference type="ARBA" id="ARBA00023239"/>
    </source>
</evidence>
<dbReference type="PIRSF" id="PIRSF005954">
    <property type="entry name" value="Thrmst_ogg"/>
    <property type="match status" value="1"/>
</dbReference>
<name>B5Y7K4_COPPD</name>
<dbReference type="OrthoDB" id="12078at2"/>
<keyword evidence="3 7" id="KW-0234">DNA repair</keyword>
<dbReference type="InterPro" id="IPR012092">
    <property type="entry name" value="DNA_glyclase/AP_lyase_Ogg"/>
</dbReference>
<evidence type="ECO:0000256" key="6">
    <source>
        <dbReference type="ARBA" id="ARBA00023295"/>
    </source>
</evidence>
<dbReference type="EC" id="4.2.99.18" evidence="7"/>
<gene>
    <name evidence="7" type="primary">ogg</name>
    <name evidence="9" type="ordered locus">COPRO5265_0385</name>
</gene>
<dbReference type="AlphaFoldDB" id="B5Y7K4"/>
<dbReference type="HAMAP" id="MF_00241">
    <property type="entry name" value="Ogg"/>
    <property type="match status" value="1"/>
</dbReference>
<reference evidence="10" key="1">
    <citation type="submission" date="2008-08" db="EMBL/GenBank/DDBJ databases">
        <title>The complete genome sequence of Coprothermobacter proteolyticus strain ATCC 5245 / DSM 5265 / BT.</title>
        <authorList>
            <person name="Dodson R.J."/>
            <person name="Durkin A.S."/>
            <person name="Wu M."/>
            <person name="Eisen J."/>
            <person name="Sutton G."/>
        </authorList>
    </citation>
    <scope>NUCLEOTIDE SEQUENCE [LARGE SCALE GENOMIC DNA]</scope>
    <source>
        <strain evidence="10">ATCC 35245 / DSM 5265 / OCM 4 / BT</strain>
    </source>
</reference>
<evidence type="ECO:0000313" key="9">
    <source>
        <dbReference type="EMBL" id="ACI17512.1"/>
    </source>
</evidence>
<comment type="function">
    <text evidence="7">Catalyzes the excision of an oxidatively damaged form of guanine (7,8-dihydro-8-oxoguanine = 8-oxoG) from DNA. Also cleaves the DNA backbone at apurinic/apyrimidinic sites (AP sites).</text>
</comment>
<dbReference type="Proteomes" id="UP000001732">
    <property type="component" value="Chromosome"/>
</dbReference>
<evidence type="ECO:0000313" key="10">
    <source>
        <dbReference type="Proteomes" id="UP000001732"/>
    </source>
</evidence>
<dbReference type="RefSeq" id="WP_012544164.1">
    <property type="nucleotide sequence ID" value="NC_011295.1"/>
</dbReference>
<feature type="active site" evidence="7">
    <location>
        <position position="162"/>
    </location>
</feature>
<dbReference type="NCBIfam" id="NF002305">
    <property type="entry name" value="PRK01229.1"/>
    <property type="match status" value="1"/>
</dbReference>
<dbReference type="GO" id="GO:0016799">
    <property type="term" value="F:hydrolase activity, hydrolyzing N-glycosyl compounds"/>
    <property type="evidence" value="ECO:0007669"/>
    <property type="project" value="UniProtKB-UniRule"/>
</dbReference>
<feature type="domain" description="HhH-GPD" evidence="8">
    <location>
        <begin position="60"/>
        <end position="208"/>
    </location>
</feature>
<dbReference type="Pfam" id="PF22175">
    <property type="entry name" value="Ogg-HhH"/>
    <property type="match status" value="1"/>
</dbReference>
<dbReference type="EC" id="3.2.2.-" evidence="7"/>
<sequence>MARNSSALPARLEIANSLEELVSLVKDEAKDLVSQRIAQFKNFPRHDVSNLFSELSFCVLTANWSAQGGMRAQELIGEGFLTMPPEDLEDALRSVGHRFAYQRARFILENRQRAHLLPLIVNGNLPSPEARSMLVKNFKGIGWKEASHFLRNVGLLDVAILDKHILRLMHHYKLIEDMPKGWTRARYEAHEQLLIPIVQKLHMDLGEMDLYLWYAVKNTVDK</sequence>
<evidence type="ECO:0000259" key="8">
    <source>
        <dbReference type="SMART" id="SM00478"/>
    </source>
</evidence>
<keyword evidence="4 7" id="KW-0456">Lyase</keyword>
<dbReference type="GO" id="GO:0140078">
    <property type="term" value="F:class I DNA-(apurinic or apyrimidinic site) endonuclease activity"/>
    <property type="evidence" value="ECO:0007669"/>
    <property type="project" value="UniProtKB-EC"/>
</dbReference>
<organism evidence="9 10">
    <name type="scientific">Coprothermobacter proteolyticus (strain ATCC 35245 / DSM 5265 / OCM 4 / BT)</name>
    <dbReference type="NCBI Taxonomy" id="309798"/>
    <lineage>
        <taxon>Bacteria</taxon>
        <taxon>Pseudomonadati</taxon>
        <taxon>Coprothermobacterota</taxon>
        <taxon>Coprothermobacteria</taxon>
        <taxon>Coprothermobacterales</taxon>
        <taxon>Coprothermobacteraceae</taxon>
        <taxon>Coprothermobacter</taxon>
    </lineage>
</organism>
<dbReference type="HOGENOM" id="CLU_104937_0_0_9"/>
<keyword evidence="6 7" id="KW-0326">Glycosidase</keyword>
<protein>
    <recommendedName>
        <fullName evidence="7">8-oxoguanine DNA glycosylase/AP lyase</fullName>
    </recommendedName>
    <domain>
        <recommendedName>
            <fullName evidence="7">8-oxoguanine DNA glycosylase</fullName>
            <shortName evidence="7">8-oxoG DNA glycosylase</shortName>
            <ecNumber evidence="7">3.2.2.-</ecNumber>
        </recommendedName>
    </domain>
    <domain>
        <recommendedName>
            <fullName evidence="7">DNA-(apurinic or apyrimidinic site) lyase</fullName>
            <shortName evidence="7">AP lyase</shortName>
            <ecNumber evidence="7">4.2.99.18</ecNumber>
        </recommendedName>
    </domain>
</protein>
<keyword evidence="2 7" id="KW-0378">Hydrolase</keyword>
<dbReference type="STRING" id="309798.COPRO5265_0385"/>
<dbReference type="Gene3D" id="1.10.1670.10">
    <property type="entry name" value="Helix-hairpin-Helix base-excision DNA repair enzymes (C-terminal)"/>
    <property type="match status" value="1"/>
</dbReference>
<dbReference type="SUPFAM" id="SSF48150">
    <property type="entry name" value="DNA-glycosylase"/>
    <property type="match status" value="1"/>
</dbReference>
<dbReference type="InterPro" id="IPR003265">
    <property type="entry name" value="HhH-GPD_domain"/>
</dbReference>
<dbReference type="Gene3D" id="1.10.340.30">
    <property type="entry name" value="Hypothetical protein, domain 2"/>
    <property type="match status" value="1"/>
</dbReference>
<evidence type="ECO:0000256" key="7">
    <source>
        <dbReference type="HAMAP-Rule" id="MF_00241"/>
    </source>
</evidence>
<dbReference type="KEGG" id="cpo:COPRO5265_0385"/>
<comment type="similarity">
    <text evidence="7">Belongs to the type-2 OGG1 family.</text>
</comment>